<dbReference type="PANTHER" id="PTHR22619:SF1">
    <property type="entry name" value="ZINC FINGER SWIM DOMAIN-CONTAINING PROTEIN 8"/>
    <property type="match status" value="1"/>
</dbReference>
<organism evidence="1">
    <name type="scientific">Dendroctonus ponderosae</name>
    <name type="common">Mountain pine beetle</name>
    <dbReference type="NCBI Taxonomy" id="77166"/>
    <lineage>
        <taxon>Eukaryota</taxon>
        <taxon>Metazoa</taxon>
        <taxon>Ecdysozoa</taxon>
        <taxon>Arthropoda</taxon>
        <taxon>Hexapoda</taxon>
        <taxon>Insecta</taxon>
        <taxon>Pterygota</taxon>
        <taxon>Neoptera</taxon>
        <taxon>Endopterygota</taxon>
        <taxon>Coleoptera</taxon>
        <taxon>Polyphaga</taxon>
        <taxon>Cucujiformia</taxon>
        <taxon>Curculionidae</taxon>
        <taxon>Scolytinae</taxon>
        <taxon>Dendroctonus</taxon>
    </lineage>
</organism>
<dbReference type="PANTHER" id="PTHR22619">
    <property type="entry name" value="ZINC FINGER SWIM DOMAIN CONTAINING PROTEIN 4, 5, 6"/>
    <property type="match status" value="1"/>
</dbReference>
<accession>N6UQF8</accession>
<dbReference type="InterPro" id="IPR007527">
    <property type="entry name" value="Znf_SWIM"/>
</dbReference>
<dbReference type="HOGENOM" id="CLU_001052_0_0_1"/>
<reference evidence="1" key="1">
    <citation type="journal article" date="2013" name="Genome Biol.">
        <title>Draft genome of the mountain pine beetle, Dendroctonus ponderosae Hopkins, a major forest pest.</title>
        <authorList>
            <person name="Keeling C.I."/>
            <person name="Yuen M.M."/>
            <person name="Liao N.Y."/>
            <person name="Docking T.R."/>
            <person name="Chan S.K."/>
            <person name="Taylor G.A."/>
            <person name="Palmquist D.L."/>
            <person name="Jackman S.D."/>
            <person name="Nguyen A."/>
            <person name="Li M."/>
            <person name="Henderson H."/>
            <person name="Janes J.K."/>
            <person name="Zhao Y."/>
            <person name="Pandoh P."/>
            <person name="Moore R."/>
            <person name="Sperling F.A."/>
            <person name="Huber D.P."/>
            <person name="Birol I."/>
            <person name="Jones S.J."/>
            <person name="Bohlmann J."/>
        </authorList>
    </citation>
    <scope>NUCLEOTIDE SEQUENCE</scope>
</reference>
<dbReference type="GO" id="GO:0008270">
    <property type="term" value="F:zinc ion binding"/>
    <property type="evidence" value="ECO:0007669"/>
    <property type="project" value="InterPro"/>
</dbReference>
<dbReference type="GO" id="GO:0031462">
    <property type="term" value="C:Cul2-RING ubiquitin ligase complex"/>
    <property type="evidence" value="ECO:0007669"/>
    <property type="project" value="TreeGrafter"/>
</dbReference>
<evidence type="ECO:0000313" key="1">
    <source>
        <dbReference type="EMBL" id="ENN80977.1"/>
    </source>
</evidence>
<name>N6UQF8_DENPD</name>
<dbReference type="OMA" id="EMICILR"/>
<dbReference type="Pfam" id="PF25572">
    <property type="entry name" value="TPR_ZSWIM8"/>
    <property type="match status" value="1"/>
</dbReference>
<dbReference type="PROSITE" id="PS50966">
    <property type="entry name" value="ZF_SWIM"/>
    <property type="match status" value="1"/>
</dbReference>
<protein>
    <submittedName>
        <fullName evidence="1">Uncharacterized protein</fullName>
    </submittedName>
</protein>
<proteinExistence type="predicted"/>
<dbReference type="OrthoDB" id="10013584at2759"/>
<dbReference type="Pfam" id="PF04434">
    <property type="entry name" value="SWIM"/>
    <property type="match status" value="1"/>
</dbReference>
<dbReference type="InterPro" id="IPR057945">
    <property type="entry name" value="TPR_ZSWIM8"/>
</dbReference>
<dbReference type="EMBL" id="KB740262">
    <property type="protein sequence ID" value="ENN80977.1"/>
    <property type="molecule type" value="Genomic_DNA"/>
</dbReference>
<feature type="non-terminal residue" evidence="1">
    <location>
        <position position="1"/>
    </location>
</feature>
<gene>
    <name evidence="1" type="ORF">YQE_02612</name>
</gene>
<sequence>MCSWSSEPESVCNNWRGWKKPTNGQNGFYGGGRNNADVPSLTELAAKCVASHIPFELVEHVYPPVPEQLQLRIAYWSFPENEEDIRLYSCLANGSADEFSRGEYLHRNHLVKEPLQIGFHLSASVQQVRYNNSSTPTFNVAVTFDRRRISSCNCTCQSQAYWCSHIVAVCLTRIHWPHLVTLRAPVSESLSRLHREQLQKFAQYLISELPQQILPTAQRLLDELLGSQPSAINSVCGAPDPTAGASAMDQTSWYLDEKTLHDNIKKILIKFCVPAPMVFSDVNYLSNVAPPAAAEWTSLLRPLRGREPEGMWNLLSIIREMFKRNDRNAVPLLEIITEECLACEQVLIWYINPKLPLNVVLQWDFQFSSWHQKTLEKVSKCRNTTNSSASNYYKNSSLKADLEIFTGFKPAIDACYLDWDDYPMPGITYTSDINPMYHCPFTCFRHGPESTRGESQVAQVNSSNAALNCGQIQLSHHHAHHRHHYHSFHNHRYGFMNVMSLHRVEYAPHAHISQLNERDGNRSSISSEGFCESCDDIATVDDNVVDSDVHYLYRWMMTSTFLEFEALMTSIYKEVVVVIPPVVVEVVEIENASLDRPDNQLAISQSLDNSDSRFDVFSEIRKCNDPWDVLFARAEGLRAHGHNREACILGVKLAEELLANPPDLMIEVPQVPKKKGKKPQLNPATHQLSVLASGTLSKGAFLCSVLSENPEHFHLAFRVGMFGLEMARPPASTKPLEVKLANQETDLVNLLKKLPLGPRELQILRTRAQEIKDGTIKSRGEAMLPIMLASFIFDALVIPSIVGRDRSKIVLRLPTDESLAYEAAVVALGLKANVSEADHPLLCEGTRRQRGELAIALLTFYKDDSYKICRIMEKLLDKEVHQLIKTPLISPYYTNNPPIHHMKEREGESSAMPTSPFIPGAEGIATECTTGSRPHSSTSAEVEQGMGALSVGTSINALGQGVNSRTKDLRYKKRAYPSIPNQPSEAGAHFMFELTKTVLNKAGGSSSTSLFTQPSTTQTHHGPHRGLHMCAFQMGLYALGLHNCVSPNWLSRTYSSHVSWITGQAMEIGAVAICFLIDTWEGHLTPPEAASIADRASRGCDTNMVNAAANLALSVLPHSHALNPNEIQRAILQCKEQSDDMLEHACLTVETAAKGGGVYPEVLFQVAKYWFELYVRYTTGGEQLIDIEQPVGPDVPVTATPVVVTTAPPVYPHGAPPVGMYVSHYNFMPAHPGATAGAFGGPLQPMGTTAQHVHVQYQFPYPPPPPGTQTIPPFPPPLGLPGYAALPPPPTSQQVGLLA</sequence>